<evidence type="ECO:0000256" key="4">
    <source>
        <dbReference type="ARBA" id="ARBA00023163"/>
    </source>
</evidence>
<evidence type="ECO:0000256" key="3">
    <source>
        <dbReference type="ARBA" id="ARBA00023125"/>
    </source>
</evidence>
<dbReference type="SMART" id="SM00448">
    <property type="entry name" value="REC"/>
    <property type="match status" value="1"/>
</dbReference>
<reference evidence="8 9" key="1">
    <citation type="submission" date="2015-07" db="EMBL/GenBank/DDBJ databases">
        <title>Genome sequencing of Kibdelosporangium phytohabitans.</title>
        <authorList>
            <person name="Qin S."/>
            <person name="Xing K."/>
        </authorList>
    </citation>
    <scope>NUCLEOTIDE SEQUENCE [LARGE SCALE GENOMIC DNA]</scope>
    <source>
        <strain evidence="8 9">KLBMP1111</strain>
    </source>
</reference>
<dbReference type="EMBL" id="CP012752">
    <property type="protein sequence ID" value="ALG09336.1"/>
    <property type="molecule type" value="Genomic_DNA"/>
</dbReference>
<dbReference type="PANTHER" id="PTHR43214:SF24">
    <property type="entry name" value="TRANSCRIPTIONAL REGULATORY PROTEIN NARL-RELATED"/>
    <property type="match status" value="1"/>
</dbReference>
<feature type="domain" description="Response regulatory" evidence="7">
    <location>
        <begin position="3"/>
        <end position="119"/>
    </location>
</feature>
<dbReference type="InterPro" id="IPR001789">
    <property type="entry name" value="Sig_transdc_resp-reg_receiver"/>
</dbReference>
<dbReference type="STRING" id="860235.AOZ06_22655"/>
<dbReference type="InterPro" id="IPR000792">
    <property type="entry name" value="Tscrpt_reg_LuxR_C"/>
</dbReference>
<dbReference type="InterPro" id="IPR058245">
    <property type="entry name" value="NreC/VraR/RcsB-like_REC"/>
</dbReference>
<keyword evidence="4" id="KW-0804">Transcription</keyword>
<dbReference type="AlphaFoldDB" id="A0A0N9HVY0"/>
<dbReference type="InterPro" id="IPR039420">
    <property type="entry name" value="WalR-like"/>
</dbReference>
<evidence type="ECO:0000259" key="7">
    <source>
        <dbReference type="PROSITE" id="PS50110"/>
    </source>
</evidence>
<dbReference type="Proteomes" id="UP000063699">
    <property type="component" value="Chromosome"/>
</dbReference>
<dbReference type="InterPro" id="IPR011006">
    <property type="entry name" value="CheY-like_superfamily"/>
</dbReference>
<dbReference type="SUPFAM" id="SSF46894">
    <property type="entry name" value="C-terminal effector domain of the bipartite response regulators"/>
    <property type="match status" value="1"/>
</dbReference>
<organism evidence="8 9">
    <name type="scientific">Kibdelosporangium phytohabitans</name>
    <dbReference type="NCBI Taxonomy" id="860235"/>
    <lineage>
        <taxon>Bacteria</taxon>
        <taxon>Bacillati</taxon>
        <taxon>Actinomycetota</taxon>
        <taxon>Actinomycetes</taxon>
        <taxon>Pseudonocardiales</taxon>
        <taxon>Pseudonocardiaceae</taxon>
        <taxon>Kibdelosporangium</taxon>
    </lineage>
</organism>
<evidence type="ECO:0000256" key="2">
    <source>
        <dbReference type="ARBA" id="ARBA00023015"/>
    </source>
</evidence>
<evidence type="ECO:0000256" key="1">
    <source>
        <dbReference type="ARBA" id="ARBA00022553"/>
    </source>
</evidence>
<dbReference type="PANTHER" id="PTHR43214">
    <property type="entry name" value="TWO-COMPONENT RESPONSE REGULATOR"/>
    <property type="match status" value="1"/>
</dbReference>
<feature type="domain" description="HTH luxR-type" evidence="6">
    <location>
        <begin position="145"/>
        <end position="210"/>
    </location>
</feature>
<keyword evidence="9" id="KW-1185">Reference proteome</keyword>
<evidence type="ECO:0000313" key="9">
    <source>
        <dbReference type="Proteomes" id="UP000063699"/>
    </source>
</evidence>
<dbReference type="PRINTS" id="PR00038">
    <property type="entry name" value="HTHLUXR"/>
</dbReference>
<dbReference type="PROSITE" id="PS50110">
    <property type="entry name" value="RESPONSE_REGULATORY"/>
    <property type="match status" value="1"/>
</dbReference>
<dbReference type="InterPro" id="IPR016032">
    <property type="entry name" value="Sig_transdc_resp-reg_C-effctor"/>
</dbReference>
<feature type="modified residue" description="4-aspartylphosphate" evidence="5">
    <location>
        <position position="54"/>
    </location>
</feature>
<sequence>MIRVLIADDQEAARDGLRLLLSGEPDIDVIGAAVDGVELVALARRRTPDVVLTDIRMPGMDGIGAIKRLVTVRPEPAVVAVTTFDVDEYFFGALQSGAVGFVLKDSAPELFLDAVRLAYRGQGLIDPQVTRRLVSRFARTSPRPAPPELDALTPRETEVLRGLARSLSNAEVADELGIAAGTVKVHVERILAKLGVATRVQAVIHAHKYGLVTWTD</sequence>
<dbReference type="GO" id="GO:0000160">
    <property type="term" value="P:phosphorelay signal transduction system"/>
    <property type="evidence" value="ECO:0007669"/>
    <property type="project" value="InterPro"/>
</dbReference>
<keyword evidence="1 5" id="KW-0597">Phosphoprotein</keyword>
<keyword evidence="2" id="KW-0805">Transcription regulation</keyword>
<evidence type="ECO:0000256" key="5">
    <source>
        <dbReference type="PROSITE-ProRule" id="PRU00169"/>
    </source>
</evidence>
<dbReference type="KEGG" id="kphy:AOZ06_22655"/>
<evidence type="ECO:0000313" key="8">
    <source>
        <dbReference type="EMBL" id="ALG09336.1"/>
    </source>
</evidence>
<dbReference type="PROSITE" id="PS50043">
    <property type="entry name" value="HTH_LUXR_2"/>
    <property type="match status" value="1"/>
</dbReference>
<proteinExistence type="predicted"/>
<dbReference type="Pfam" id="PF00196">
    <property type="entry name" value="GerE"/>
    <property type="match status" value="1"/>
</dbReference>
<dbReference type="RefSeq" id="WP_054291240.1">
    <property type="nucleotide sequence ID" value="NZ_CP012752.1"/>
</dbReference>
<dbReference type="Pfam" id="PF00072">
    <property type="entry name" value="Response_reg"/>
    <property type="match status" value="1"/>
</dbReference>
<dbReference type="CDD" id="cd06170">
    <property type="entry name" value="LuxR_C_like"/>
    <property type="match status" value="1"/>
</dbReference>
<accession>A0A0N9HVY0</accession>
<dbReference type="GO" id="GO:0006355">
    <property type="term" value="P:regulation of DNA-templated transcription"/>
    <property type="evidence" value="ECO:0007669"/>
    <property type="project" value="InterPro"/>
</dbReference>
<name>A0A0N9HVY0_9PSEU</name>
<gene>
    <name evidence="8" type="ORF">AOZ06_22655</name>
</gene>
<dbReference type="SUPFAM" id="SSF52172">
    <property type="entry name" value="CheY-like"/>
    <property type="match status" value="1"/>
</dbReference>
<dbReference type="OrthoDB" id="9808843at2"/>
<dbReference type="SMART" id="SM00421">
    <property type="entry name" value="HTH_LUXR"/>
    <property type="match status" value="1"/>
</dbReference>
<evidence type="ECO:0000259" key="6">
    <source>
        <dbReference type="PROSITE" id="PS50043"/>
    </source>
</evidence>
<protein>
    <submittedName>
        <fullName evidence="8">Transcriptional regulator</fullName>
    </submittedName>
</protein>
<dbReference type="GO" id="GO:0003677">
    <property type="term" value="F:DNA binding"/>
    <property type="evidence" value="ECO:0007669"/>
    <property type="project" value="UniProtKB-KW"/>
</dbReference>
<dbReference type="Gene3D" id="3.40.50.2300">
    <property type="match status" value="1"/>
</dbReference>
<keyword evidence="3" id="KW-0238">DNA-binding</keyword>
<dbReference type="CDD" id="cd17535">
    <property type="entry name" value="REC_NarL-like"/>
    <property type="match status" value="1"/>
</dbReference>